<feature type="compositionally biased region" description="Basic and acidic residues" evidence="3">
    <location>
        <begin position="66"/>
        <end position="86"/>
    </location>
</feature>
<feature type="compositionally biased region" description="Polar residues" evidence="3">
    <location>
        <begin position="812"/>
        <end position="829"/>
    </location>
</feature>
<dbReference type="Gene3D" id="1.20.870.10">
    <property type="entry name" value="Son of sevenless (SoS) protein Chain: S domain 1"/>
    <property type="match status" value="1"/>
</dbReference>
<keyword evidence="7" id="KW-1185">Reference proteome</keyword>
<feature type="compositionally biased region" description="Polar residues" evidence="3">
    <location>
        <begin position="785"/>
        <end position="805"/>
    </location>
</feature>
<dbReference type="InterPro" id="IPR027417">
    <property type="entry name" value="P-loop_NTPase"/>
</dbReference>
<feature type="region of interest" description="Disordered" evidence="3">
    <location>
        <begin position="1110"/>
        <end position="1134"/>
    </location>
</feature>
<evidence type="ECO:0008006" key="8">
    <source>
        <dbReference type="Google" id="ProtNLM"/>
    </source>
</evidence>
<dbReference type="PANTHER" id="PTHR23113">
    <property type="entry name" value="GUANINE NUCLEOTIDE EXCHANGE FACTOR"/>
    <property type="match status" value="1"/>
</dbReference>
<keyword evidence="1 2" id="KW-0344">Guanine-nucleotide releasing factor</keyword>
<name>A0A8H3TZQ8_9TREE</name>
<dbReference type="SUPFAM" id="SSF52540">
    <property type="entry name" value="P-loop containing nucleoside triphosphate hydrolases"/>
    <property type="match status" value="1"/>
</dbReference>
<feature type="compositionally biased region" description="Polar residues" evidence="3">
    <location>
        <begin position="1121"/>
        <end position="1134"/>
    </location>
</feature>
<dbReference type="InterPro" id="IPR036964">
    <property type="entry name" value="RASGEF_cat_dom_sf"/>
</dbReference>
<reference evidence="6" key="1">
    <citation type="submission" date="2020-07" db="EMBL/GenBank/DDBJ databases">
        <title>Draft Genome Sequence of a Deep-Sea Yeast, Naganishia (Cryptococcus) liquefaciens strain N6.</title>
        <authorList>
            <person name="Han Y.W."/>
            <person name="Kajitani R."/>
            <person name="Morimoto H."/>
            <person name="Parhat M."/>
            <person name="Tsubouchi H."/>
            <person name="Bakenova O."/>
            <person name="Ogata M."/>
            <person name="Argunhan B."/>
            <person name="Aoki R."/>
            <person name="Kajiwara S."/>
            <person name="Itoh T."/>
            <person name="Iwasaki H."/>
        </authorList>
    </citation>
    <scope>NUCLEOTIDE SEQUENCE</scope>
    <source>
        <strain evidence="6">N6</strain>
    </source>
</reference>
<feature type="region of interest" description="Disordered" evidence="3">
    <location>
        <begin position="1"/>
        <end position="104"/>
    </location>
</feature>
<dbReference type="GO" id="GO:0005886">
    <property type="term" value="C:plasma membrane"/>
    <property type="evidence" value="ECO:0007669"/>
    <property type="project" value="TreeGrafter"/>
</dbReference>
<dbReference type="GO" id="GO:0007265">
    <property type="term" value="P:Ras protein signal transduction"/>
    <property type="evidence" value="ECO:0007669"/>
    <property type="project" value="TreeGrafter"/>
</dbReference>
<accession>A0A8H3TZQ8</accession>
<dbReference type="PANTHER" id="PTHR23113:SF348">
    <property type="entry name" value="GUANYL-NUCLEOTIDE EXCHANGE FACTOR RASGEF, PUTATIVE (AFU_ORTHOLOGUE AFUA_1G04700)-RELATED"/>
    <property type="match status" value="1"/>
</dbReference>
<feature type="compositionally biased region" description="Polar residues" evidence="3">
    <location>
        <begin position="1"/>
        <end position="34"/>
    </location>
</feature>
<protein>
    <recommendedName>
        <fullName evidence="8">Ras GEF</fullName>
    </recommendedName>
</protein>
<dbReference type="EMBL" id="BLZA01000057">
    <property type="protein sequence ID" value="GHJ90185.1"/>
    <property type="molecule type" value="Genomic_DNA"/>
</dbReference>
<dbReference type="PROSITE" id="PS50212">
    <property type="entry name" value="RASGEF_NTER"/>
    <property type="match status" value="1"/>
</dbReference>
<evidence type="ECO:0000256" key="2">
    <source>
        <dbReference type="PROSITE-ProRule" id="PRU00168"/>
    </source>
</evidence>
<feature type="region of interest" description="Disordered" evidence="3">
    <location>
        <begin position="473"/>
        <end position="516"/>
    </location>
</feature>
<dbReference type="AlphaFoldDB" id="A0A8H3TZQ8"/>
<comment type="caution">
    <text evidence="6">The sequence shown here is derived from an EMBL/GenBank/DDBJ whole genome shotgun (WGS) entry which is preliminary data.</text>
</comment>
<feature type="compositionally biased region" description="Polar residues" evidence="3">
    <location>
        <begin position="47"/>
        <end position="58"/>
    </location>
</feature>
<dbReference type="Proteomes" id="UP000620104">
    <property type="component" value="Unassembled WGS sequence"/>
</dbReference>
<dbReference type="Gene3D" id="3.40.50.300">
    <property type="entry name" value="P-loop containing nucleotide triphosphate hydrolases"/>
    <property type="match status" value="1"/>
</dbReference>
<evidence type="ECO:0000313" key="7">
    <source>
        <dbReference type="Proteomes" id="UP000620104"/>
    </source>
</evidence>
<evidence type="ECO:0000256" key="1">
    <source>
        <dbReference type="ARBA" id="ARBA00022658"/>
    </source>
</evidence>
<dbReference type="Pfam" id="PF00617">
    <property type="entry name" value="RasGEF"/>
    <property type="match status" value="1"/>
</dbReference>
<dbReference type="SMART" id="SM00229">
    <property type="entry name" value="RasGEFN"/>
    <property type="match status" value="1"/>
</dbReference>
<proteinExistence type="predicted"/>
<dbReference type="InterPro" id="IPR000651">
    <property type="entry name" value="Ras-like_Gua-exchang_fac_N"/>
</dbReference>
<dbReference type="OrthoDB" id="28357at2759"/>
<dbReference type="InterPro" id="IPR001895">
    <property type="entry name" value="RASGEF_cat_dom"/>
</dbReference>
<organism evidence="6 7">
    <name type="scientific">Naganishia liquefaciens</name>
    <dbReference type="NCBI Taxonomy" id="104408"/>
    <lineage>
        <taxon>Eukaryota</taxon>
        <taxon>Fungi</taxon>
        <taxon>Dikarya</taxon>
        <taxon>Basidiomycota</taxon>
        <taxon>Agaricomycotina</taxon>
        <taxon>Tremellomycetes</taxon>
        <taxon>Filobasidiales</taxon>
        <taxon>Filobasidiaceae</taxon>
        <taxon>Naganishia</taxon>
    </lineage>
</organism>
<dbReference type="PROSITE" id="PS50009">
    <property type="entry name" value="RASGEF_CAT"/>
    <property type="match status" value="1"/>
</dbReference>
<dbReference type="SMART" id="SM00147">
    <property type="entry name" value="RasGEF"/>
    <property type="match status" value="1"/>
</dbReference>
<feature type="domain" description="N-terminal Ras-GEF" evidence="5">
    <location>
        <begin position="577"/>
        <end position="703"/>
    </location>
</feature>
<evidence type="ECO:0000259" key="5">
    <source>
        <dbReference type="PROSITE" id="PS50212"/>
    </source>
</evidence>
<feature type="compositionally biased region" description="Polar residues" evidence="3">
    <location>
        <begin position="87"/>
        <end position="104"/>
    </location>
</feature>
<evidence type="ECO:0000256" key="3">
    <source>
        <dbReference type="SAM" id="MobiDB-lite"/>
    </source>
</evidence>
<evidence type="ECO:0000259" key="4">
    <source>
        <dbReference type="PROSITE" id="PS50009"/>
    </source>
</evidence>
<feature type="region of interest" description="Disordered" evidence="3">
    <location>
        <begin position="709"/>
        <end position="753"/>
    </location>
</feature>
<gene>
    <name evidence="6" type="ORF">NliqN6_6587</name>
</gene>
<feature type="region of interest" description="Disordered" evidence="3">
    <location>
        <begin position="546"/>
        <end position="572"/>
    </location>
</feature>
<sequence length="1181" mass="128407">MDSLSGTQGLDRLQASSTTFLPSDEPISNSQMSLADQLAAADGLSRTEATQTSSSDSISRVPPTRRTSDSRSSDKPSHDSRFEQTLENRVVASGTTTPASRTSIDATSDLFHGITLKGNDAENSQGEGNSVETVSAPLSTTMSSSLSDIQTFKSRMPANLALRSTVNGTRDLPSPSHGSPLRQSMIFKQEQLSQLHLADDRCGNKQASVSPSEGGSTIPRSISLPVTSVKDLPLPPTPSRYADADESAILGVKASESPVELPHQNVKGLSSDVSDSSRLANMASPRRADYVIAVVGASQVGKSTIIGKAFKAWGLSAPVSLNAEDAPSAYKINRYTAAVDTGQPPRKRIVEIHEVDLLALRPLDAPSAMLSSWPEVLPKIDGVMVCYDATNEGSVTGLPEIVRDLCYQLPAMVIACKTDPGIEAELAIKPFEGNEIGAPYGIGLVELSVLSQQGRHKMRMGFGWMLKAISKQRRNRLPKEKRRPSSATSPTDHAGTAEQRVLTSEREALGPDPTSLLDHRISIADGHASRLSMNRSVSDGALDAMADAGMSANPGTPNEIGSTATTHSVASKPKRTSSVASRFVSLQDLLDRLINAIIGGIDNAFVNTFFLSYRRFCEPPQVISFLLERWNNLLGNTRMAKQYLLWSQMRMVITMAEWLEAYPGDFSSQEARRLIAKFYASASQRTHLAHVAAEIAIALQKLHESNDLDESWSVSTQRKTSPEGHNPPVPVNSPGKTTEDSADDRDNFDIRSTYSGLDETTLEAIRASDTLESLRSMSPAAPSGDLTSQLPSSHTNSRRQSTGSKLSLLSSGITVPNGHSDNGHTMSRTSTMATNRFLFRVDTDASRQTRASTDGSRSISEIESLEGKVFQKPLALFYELSDLAIAVELCREEWQLFSTIRPRDCFRQVLGGEKETPASVSAQHFNTISSWVSTLVLGPAKPKYRAQVYEKFCAVVTQLIKLRNYSSTWAVASGLNDFSVRRLGVTLSLVKPGYKRELQDALQLIDSTGSYKLYREALKKDCDLGSKAIPFLGVITQDLTKIHAAHFQDQDTEERIHWSKYSVMAEAIAPLALYQARGDIVAGLAQSGGARYLLADTPLLDEEGLYQRSKHIEPDPRPGTSGAQNSASTTGADDSKSTIINDLFAQHASLTDHRQTFDEHWTIDLTISTPSLFLWQAFSRR</sequence>
<dbReference type="InterPro" id="IPR008937">
    <property type="entry name" value="Ras-like_GEF"/>
</dbReference>
<feature type="region of interest" description="Disordered" evidence="3">
    <location>
        <begin position="774"/>
        <end position="829"/>
    </location>
</feature>
<dbReference type="InterPro" id="IPR023578">
    <property type="entry name" value="Ras_GEF_dom_sf"/>
</dbReference>
<feature type="compositionally biased region" description="Basic residues" evidence="3">
    <location>
        <begin position="473"/>
        <end position="484"/>
    </location>
</feature>
<dbReference type="GO" id="GO:0005085">
    <property type="term" value="F:guanyl-nucleotide exchange factor activity"/>
    <property type="evidence" value="ECO:0007669"/>
    <property type="project" value="UniProtKB-KW"/>
</dbReference>
<feature type="domain" description="Ras-GEF" evidence="4">
    <location>
        <begin position="881"/>
        <end position="1115"/>
    </location>
</feature>
<feature type="compositionally biased region" description="Polar residues" evidence="3">
    <location>
        <begin position="553"/>
        <end position="569"/>
    </location>
</feature>
<dbReference type="SUPFAM" id="SSF48366">
    <property type="entry name" value="Ras GEF"/>
    <property type="match status" value="1"/>
</dbReference>
<dbReference type="Pfam" id="PF00618">
    <property type="entry name" value="RasGEF_N"/>
    <property type="match status" value="1"/>
</dbReference>
<evidence type="ECO:0000313" key="6">
    <source>
        <dbReference type="EMBL" id="GHJ90185.1"/>
    </source>
</evidence>
<dbReference type="CDD" id="cd00882">
    <property type="entry name" value="Ras_like_GTPase"/>
    <property type="match status" value="1"/>
</dbReference>
<dbReference type="Gene3D" id="1.10.840.10">
    <property type="entry name" value="Ras guanine-nucleotide exchange factors catalytic domain"/>
    <property type="match status" value="1"/>
</dbReference>
<dbReference type="CDD" id="cd06224">
    <property type="entry name" value="REM"/>
    <property type="match status" value="1"/>
</dbReference>